<dbReference type="OrthoDB" id="10053569at2759"/>
<dbReference type="GO" id="GO:0043420">
    <property type="term" value="P:anthranilate metabolic process"/>
    <property type="evidence" value="ECO:0007669"/>
    <property type="project" value="UniProtKB-UniRule"/>
</dbReference>
<reference evidence="13 14" key="1">
    <citation type="submission" date="2019-06" db="EMBL/GenBank/DDBJ databases">
        <title>A chromosomal-level reference genome of Carpinus fangiana (Coryloideae, Betulaceae).</title>
        <authorList>
            <person name="Yang X."/>
            <person name="Wang Z."/>
            <person name="Zhang L."/>
            <person name="Hao G."/>
            <person name="Liu J."/>
            <person name="Yang Y."/>
        </authorList>
    </citation>
    <scope>NUCLEOTIDE SEQUENCE [LARGE SCALE GENOMIC DNA]</scope>
    <source>
        <strain evidence="13">Cfa_2016G</strain>
        <tissue evidence="13">Leaf</tissue>
    </source>
</reference>
<feature type="transmembrane region" description="Helical" evidence="11">
    <location>
        <begin position="455"/>
        <end position="479"/>
    </location>
</feature>
<evidence type="ECO:0000313" key="14">
    <source>
        <dbReference type="Proteomes" id="UP000327013"/>
    </source>
</evidence>
<dbReference type="InterPro" id="IPR027545">
    <property type="entry name" value="Kynurenine_monooxygenase"/>
</dbReference>
<keyword evidence="7 10" id="KW-0503">Monooxygenase</keyword>
<dbReference type="AlphaFoldDB" id="A0A5N6KNX5"/>
<dbReference type="UniPathway" id="UPA00253">
    <property type="reaction ID" value="UER00328"/>
</dbReference>
<keyword evidence="3 10" id="KW-0662">Pyridine nucleotide biosynthesis</keyword>
<comment type="caution">
    <text evidence="13">The sequence shown here is derived from an EMBL/GenBank/DDBJ whole genome shotgun (WGS) entry which is preliminary data.</text>
</comment>
<dbReference type="PANTHER" id="PTHR46028">
    <property type="entry name" value="KYNURENINE 3-MONOOXYGENASE"/>
    <property type="match status" value="1"/>
</dbReference>
<keyword evidence="11" id="KW-1133">Transmembrane helix</keyword>
<evidence type="ECO:0000259" key="12">
    <source>
        <dbReference type="Pfam" id="PF01494"/>
    </source>
</evidence>
<keyword evidence="6 10" id="KW-0560">Oxidoreductase</keyword>
<protein>
    <recommendedName>
        <fullName evidence="10">Kynurenine 3-monooxygenase</fullName>
        <ecNumber evidence="10">1.14.13.9</ecNumber>
    </recommendedName>
    <alternativeName>
        <fullName evidence="10">Kynurenine 3-hydroxylase</fullName>
    </alternativeName>
</protein>
<accession>A0A5N6KNX5</accession>
<dbReference type="GO" id="GO:0006569">
    <property type="term" value="P:L-tryptophan catabolic process"/>
    <property type="evidence" value="ECO:0007669"/>
    <property type="project" value="UniProtKB-UniRule"/>
</dbReference>
<evidence type="ECO:0000256" key="8">
    <source>
        <dbReference type="ARBA" id="ARBA00023128"/>
    </source>
</evidence>
<evidence type="ECO:0000256" key="2">
    <source>
        <dbReference type="ARBA" id="ARBA00022630"/>
    </source>
</evidence>
<evidence type="ECO:0000256" key="5">
    <source>
        <dbReference type="ARBA" id="ARBA00022857"/>
    </source>
</evidence>
<dbReference type="Pfam" id="PF01494">
    <property type="entry name" value="FAD_binding_3"/>
    <property type="match status" value="1"/>
</dbReference>
<keyword evidence="4 10" id="KW-0274">FAD</keyword>
<dbReference type="EMBL" id="VIBQ01000009">
    <property type="protein sequence ID" value="KAB8336853.1"/>
    <property type="molecule type" value="Genomic_DNA"/>
</dbReference>
<dbReference type="Proteomes" id="UP000327013">
    <property type="component" value="Unassembled WGS sequence"/>
</dbReference>
<evidence type="ECO:0000256" key="3">
    <source>
        <dbReference type="ARBA" id="ARBA00022642"/>
    </source>
</evidence>
<sequence>MPQKTVVIGAGPVGALAAIYAAKRGHEVEVYELRSDLRDPSTTPLNFTKSINLAVSHRGISAIEGADPGLAHGIIRKTLPMYGRMIHGKLNGSFTEASQAYDVNGRAIYAADRGSLNKDLLDYLENMPNVRIFFDYKLTGADFRRRKAWVELRKTDGGPSPHPVRRAAEIEISFDLMIGADGAYSAVRFHMMKFSRMFYQQEYIETLWCEFHMSPGVSKNKKSGKDSFKISPNHLHIWPAGNFMFIAIPDHDKSFTCTLFMPQQYFNEIDADPGSLVSFFDRYFPGVAGDLIPEDDLRRQYKENAHLPLISIKCSPHHFGSSAVIIGDAAHAMVPFYGQGMNAGLEDVQTLFKILDKHVDSQKETTTAARAQALQEYTDFRCPDAHAINDLAMGNYNEMASAVRSPLYLWRKKIEEQLSVWMPSLEWATQYSRVSFSSYRYSEVVKSAERQGRVLTVWMSILGGSTVVTAAALMGVWILGRKKIS</sequence>
<evidence type="ECO:0000256" key="11">
    <source>
        <dbReference type="SAM" id="Phobius"/>
    </source>
</evidence>
<evidence type="ECO:0000256" key="10">
    <source>
        <dbReference type="HAMAP-Rule" id="MF_03018"/>
    </source>
</evidence>
<keyword evidence="5 10" id="KW-0521">NADP</keyword>
<dbReference type="PRINTS" id="PR00420">
    <property type="entry name" value="RNGMNOXGNASE"/>
</dbReference>
<evidence type="ECO:0000256" key="1">
    <source>
        <dbReference type="ARBA" id="ARBA00001974"/>
    </source>
</evidence>
<keyword evidence="11" id="KW-0812">Transmembrane</keyword>
<dbReference type="EC" id="1.14.13.9" evidence="10"/>
<dbReference type="GO" id="GO:0071949">
    <property type="term" value="F:FAD binding"/>
    <property type="evidence" value="ECO:0007669"/>
    <property type="project" value="InterPro"/>
</dbReference>
<dbReference type="InterPro" id="IPR036188">
    <property type="entry name" value="FAD/NAD-bd_sf"/>
</dbReference>
<proteinExistence type="inferred from homology"/>
<organism evidence="13 14">
    <name type="scientific">Carpinus fangiana</name>
    <dbReference type="NCBI Taxonomy" id="176857"/>
    <lineage>
        <taxon>Eukaryota</taxon>
        <taxon>Viridiplantae</taxon>
        <taxon>Streptophyta</taxon>
        <taxon>Embryophyta</taxon>
        <taxon>Tracheophyta</taxon>
        <taxon>Spermatophyta</taxon>
        <taxon>Magnoliopsida</taxon>
        <taxon>eudicotyledons</taxon>
        <taxon>Gunneridae</taxon>
        <taxon>Pentapetalae</taxon>
        <taxon>rosids</taxon>
        <taxon>fabids</taxon>
        <taxon>Fagales</taxon>
        <taxon>Betulaceae</taxon>
        <taxon>Carpinus</taxon>
    </lineage>
</organism>
<comment type="catalytic activity">
    <reaction evidence="9 10">
        <text>L-kynurenine + NADPH + O2 + H(+) = 3-hydroxy-L-kynurenine + NADP(+) + H2O</text>
        <dbReference type="Rhea" id="RHEA:20545"/>
        <dbReference type="ChEBI" id="CHEBI:15377"/>
        <dbReference type="ChEBI" id="CHEBI:15378"/>
        <dbReference type="ChEBI" id="CHEBI:15379"/>
        <dbReference type="ChEBI" id="CHEBI:57783"/>
        <dbReference type="ChEBI" id="CHEBI:57959"/>
        <dbReference type="ChEBI" id="CHEBI:58125"/>
        <dbReference type="ChEBI" id="CHEBI:58349"/>
        <dbReference type="EC" id="1.14.13.9"/>
    </reaction>
</comment>
<dbReference type="PANTHER" id="PTHR46028:SF2">
    <property type="entry name" value="KYNURENINE 3-MONOOXYGENASE"/>
    <property type="match status" value="1"/>
</dbReference>
<evidence type="ECO:0000256" key="9">
    <source>
        <dbReference type="ARBA" id="ARBA00047818"/>
    </source>
</evidence>
<evidence type="ECO:0000256" key="7">
    <source>
        <dbReference type="ARBA" id="ARBA00023033"/>
    </source>
</evidence>
<evidence type="ECO:0000256" key="6">
    <source>
        <dbReference type="ARBA" id="ARBA00023002"/>
    </source>
</evidence>
<evidence type="ECO:0000256" key="4">
    <source>
        <dbReference type="ARBA" id="ARBA00022827"/>
    </source>
</evidence>
<dbReference type="GO" id="GO:0070189">
    <property type="term" value="P:kynurenine metabolic process"/>
    <property type="evidence" value="ECO:0007669"/>
    <property type="project" value="TreeGrafter"/>
</dbReference>
<comment type="similarity">
    <text evidence="10">Belongs to the aromatic-ring hydroxylase family. KMO subfamily.</text>
</comment>
<dbReference type="HAMAP" id="MF_01971">
    <property type="entry name" value="Kynurenine_monooxygenase"/>
    <property type="match status" value="1"/>
</dbReference>
<dbReference type="GO" id="GO:0004502">
    <property type="term" value="F:kynurenine 3-monooxygenase activity"/>
    <property type="evidence" value="ECO:0007669"/>
    <property type="project" value="UniProtKB-UniRule"/>
</dbReference>
<dbReference type="FunFam" id="3.50.50.60:FF:000129">
    <property type="entry name" value="Kynurenine 3-monooxygenase"/>
    <property type="match status" value="1"/>
</dbReference>
<keyword evidence="2 10" id="KW-0285">Flavoprotein</keyword>
<evidence type="ECO:0000313" key="13">
    <source>
        <dbReference type="EMBL" id="KAB8336853.1"/>
    </source>
</evidence>
<comment type="cofactor">
    <cofactor evidence="1 10">
        <name>FAD</name>
        <dbReference type="ChEBI" id="CHEBI:57692"/>
    </cofactor>
</comment>
<gene>
    <name evidence="10" type="primary">KMO</name>
    <name evidence="13" type="ORF">FH972_021161</name>
</gene>
<keyword evidence="8 10" id="KW-0496">Mitochondrion</keyword>
<keyword evidence="11" id="KW-0472">Membrane</keyword>
<dbReference type="GO" id="GO:0034354">
    <property type="term" value="P:'de novo' NAD+ biosynthetic process from L-tryptophan"/>
    <property type="evidence" value="ECO:0007669"/>
    <property type="project" value="UniProtKB-UniRule"/>
</dbReference>
<comment type="subcellular location">
    <subcellularLocation>
        <location evidence="10">Mitochondrion</location>
    </subcellularLocation>
</comment>
<comment type="pathway">
    <text evidence="10">Cofactor biosynthesis; NAD(+) biosynthesis; quinolinate from L-kynurenine: step 1/3.</text>
</comment>
<dbReference type="GO" id="GO:0019805">
    <property type="term" value="P:quinolinate biosynthetic process"/>
    <property type="evidence" value="ECO:0007669"/>
    <property type="project" value="UniProtKB-UniRule"/>
</dbReference>
<name>A0A5N6KNX5_9ROSI</name>
<dbReference type="SUPFAM" id="SSF51905">
    <property type="entry name" value="FAD/NAD(P)-binding domain"/>
    <property type="match status" value="1"/>
</dbReference>
<dbReference type="Gene3D" id="3.50.50.60">
    <property type="entry name" value="FAD/NAD(P)-binding domain"/>
    <property type="match status" value="1"/>
</dbReference>
<comment type="function">
    <text evidence="10">Catalyzes the hydroxylation of L-kynurenine (L-Kyn) to form 3-hydroxy-L-kynurenine (L-3OHKyn). Required for synthesis of quinolinic acid.</text>
</comment>
<dbReference type="GO" id="GO:0005741">
    <property type="term" value="C:mitochondrial outer membrane"/>
    <property type="evidence" value="ECO:0007669"/>
    <property type="project" value="TreeGrafter"/>
</dbReference>
<dbReference type="InterPro" id="IPR002938">
    <property type="entry name" value="FAD-bd"/>
</dbReference>
<keyword evidence="14" id="KW-1185">Reference proteome</keyword>
<feature type="domain" description="FAD-binding" evidence="12">
    <location>
        <begin position="5"/>
        <end position="384"/>
    </location>
</feature>